<evidence type="ECO:0000256" key="14">
    <source>
        <dbReference type="ARBA" id="ARBA00023136"/>
    </source>
</evidence>
<dbReference type="GO" id="GO:0038023">
    <property type="term" value="F:signaling receptor activity"/>
    <property type="evidence" value="ECO:0007669"/>
    <property type="project" value="InterPro"/>
</dbReference>
<dbReference type="Pfam" id="PF00593">
    <property type="entry name" value="TonB_dep_Rec_b-barrel"/>
    <property type="match status" value="1"/>
</dbReference>
<reference evidence="22 23" key="1">
    <citation type="submission" date="2020-07" db="EMBL/GenBank/DDBJ databases">
        <title>Genomic analyses of the natural microbiome of Caenorhabditis elegans.</title>
        <authorList>
            <person name="Samuel B."/>
        </authorList>
    </citation>
    <scope>NUCLEOTIDE SEQUENCE [LARGE SCALE GENOMIC DNA]</scope>
    <source>
        <strain evidence="22 23">BIGb0408</strain>
    </source>
</reference>
<evidence type="ECO:0000259" key="21">
    <source>
        <dbReference type="SMART" id="SM00965"/>
    </source>
</evidence>
<name>A0A7Y9XIX7_9GAMM</name>
<evidence type="ECO:0000256" key="9">
    <source>
        <dbReference type="ARBA" id="ARBA00022906"/>
    </source>
</evidence>
<feature type="domain" description="Secretin/TonB short N-terminal" evidence="21">
    <location>
        <begin position="51"/>
        <end position="102"/>
    </location>
</feature>
<evidence type="ECO:0000256" key="8">
    <source>
        <dbReference type="ARBA" id="ARBA00022729"/>
    </source>
</evidence>
<gene>
    <name evidence="22" type="ORF">FHR27_000758</name>
</gene>
<dbReference type="NCBIfam" id="TIGR01783">
    <property type="entry name" value="TonB-siderophor"/>
    <property type="match status" value="1"/>
</dbReference>
<dbReference type="FunFam" id="2.40.170.20:FF:000005">
    <property type="entry name" value="TonB-dependent siderophore receptor"/>
    <property type="match status" value="1"/>
</dbReference>
<keyword evidence="10" id="KW-0408">Iron</keyword>
<comment type="subcellular location">
    <subcellularLocation>
        <location evidence="1 19">Cell outer membrane</location>
        <topology evidence="1 19">Multi-pass membrane protein</topology>
    </subcellularLocation>
</comment>
<evidence type="ECO:0000313" key="23">
    <source>
        <dbReference type="Proteomes" id="UP000578688"/>
    </source>
</evidence>
<dbReference type="EMBL" id="JACBYV010000001">
    <property type="protein sequence ID" value="NYH72148.1"/>
    <property type="molecule type" value="Genomic_DNA"/>
</dbReference>
<dbReference type="PANTHER" id="PTHR32552">
    <property type="entry name" value="FERRICHROME IRON RECEPTOR-RELATED"/>
    <property type="match status" value="1"/>
</dbReference>
<dbReference type="Pfam" id="PF07660">
    <property type="entry name" value="STN"/>
    <property type="match status" value="1"/>
</dbReference>
<keyword evidence="11" id="KW-0406">Ion transport</keyword>
<evidence type="ECO:0000256" key="16">
    <source>
        <dbReference type="ARBA" id="ARBA00023237"/>
    </source>
</evidence>
<accession>A0A7Y9XIX7</accession>
<evidence type="ECO:0000256" key="5">
    <source>
        <dbReference type="ARBA" id="ARBA00022496"/>
    </source>
</evidence>
<keyword evidence="13" id="KW-0921">Nickel transport</keyword>
<dbReference type="CDD" id="cd01347">
    <property type="entry name" value="ligand_gated_channel"/>
    <property type="match status" value="1"/>
</dbReference>
<dbReference type="GO" id="GO:0015675">
    <property type="term" value="P:nickel cation transport"/>
    <property type="evidence" value="ECO:0007669"/>
    <property type="project" value="UniProtKB-KW"/>
</dbReference>
<dbReference type="Gene3D" id="2.40.170.20">
    <property type="entry name" value="TonB-dependent receptor, beta-barrel domain"/>
    <property type="match status" value="1"/>
</dbReference>
<comment type="function">
    <text evidence="17">Transports the metallophore pseudopaline, which is involved in the acquisition of nickel and zinc, and thus enables bacterial growth inside the host, where metal access is limited. Is probably involved in the import of pseudopaline-metal complexes.</text>
</comment>
<dbReference type="PANTHER" id="PTHR32552:SF68">
    <property type="entry name" value="FERRICHROME OUTER MEMBRANE TRANSPORTER_PHAGE RECEPTOR"/>
    <property type="match status" value="1"/>
</dbReference>
<keyword evidence="9" id="KW-0864">Zinc transport</keyword>
<evidence type="ECO:0000256" key="1">
    <source>
        <dbReference type="ARBA" id="ARBA00004571"/>
    </source>
</evidence>
<dbReference type="GO" id="GO:0006829">
    <property type="term" value="P:zinc ion transport"/>
    <property type="evidence" value="ECO:0007669"/>
    <property type="project" value="UniProtKB-KW"/>
</dbReference>
<dbReference type="InterPro" id="IPR036942">
    <property type="entry name" value="Beta-barrel_TonB_sf"/>
</dbReference>
<keyword evidence="6" id="KW-0533">Nickel</keyword>
<keyword evidence="23" id="KW-1185">Reference proteome</keyword>
<dbReference type="InterPro" id="IPR037066">
    <property type="entry name" value="Plug_dom_sf"/>
</dbReference>
<keyword evidence="3 19" id="KW-0813">Transport</keyword>
<evidence type="ECO:0000256" key="10">
    <source>
        <dbReference type="ARBA" id="ARBA00023004"/>
    </source>
</evidence>
<keyword evidence="4 19" id="KW-1134">Transmembrane beta strand</keyword>
<comment type="similarity">
    <text evidence="2 19 20">Belongs to the TonB-dependent receptor family.</text>
</comment>
<evidence type="ECO:0000256" key="15">
    <source>
        <dbReference type="ARBA" id="ARBA00023170"/>
    </source>
</evidence>
<keyword evidence="5" id="KW-0410">Iron transport</keyword>
<dbReference type="AlphaFoldDB" id="A0A7Y9XIX7"/>
<evidence type="ECO:0000256" key="4">
    <source>
        <dbReference type="ARBA" id="ARBA00022452"/>
    </source>
</evidence>
<comment type="caution">
    <text evidence="22">The sequence shown here is derived from an EMBL/GenBank/DDBJ whole genome shotgun (WGS) entry which is preliminary data.</text>
</comment>
<sequence>MPHQSCLPFFITAFMVAMHGNASASQQRHDFALSAAPLAATLIEIGQRSGQQILFIPADVDGHQAAPVHGSFSASEAVQQALRGSGLEVRATSGGTLSVQPAPQNGSMTLDATRVDSTIASERTGAPFSGYVAQRGSSATKTDASLLETPQSISVVTRDEMNDRKGDNLSDALKYTAGFSSQPSGFSRTADDFTLRGFNVGAGTGGILRDGMKLQANPYDGSIEAYGVERVEVLKGASSVLYGQLSPGGLINTISKRPTSEPLHEVGIEIGNYDRRQYTFDLGGPLDDQGQFSYRLTGLWRDSNTQVDHIDDDRRYIAPALTWRPNEDSSLTILASHQETFTGFAPPTAYTMTTYSDTPGYKIGRDDFVGEPGYDHFNNRMDTLGYLFEHHFNDHLQVNHSLRYFQANTDWDYLIPQAIVGSQLLRRYSERDERSTGWTTDNNLQYTLDSGRWQHSLLVGVDYYHKTYDSHRHISASLAQLAPPLDLANPIHTGYGENTAAESGSDLHSAQKGLYLQDQIRFDDKWLLLLGARQDWAESRTTTFATEARATRNDKKATGRIGLVYMADNGVAPYASYSQSFQPANVSNPAAGNAFAPLEGEQYEVGVRYQPPGSQTLISAAVYQLTQENSLSFDAASATFVQYGKTRSKGLELEAKTEASDNLSLTASYAYTDSHVIQDSSASNVGKRIEGVPYHSASLWASYRLSALGLPQLRLAAGARYTGTTRTTPTVYEGKIPAYTLFDALISYEIDDHWEVAAKAQNLGNEKYLFCNTTCRYGDERSLIGSLSYRW</sequence>
<dbReference type="GO" id="GO:0009279">
    <property type="term" value="C:cell outer membrane"/>
    <property type="evidence" value="ECO:0007669"/>
    <property type="project" value="UniProtKB-SubCell"/>
</dbReference>
<evidence type="ECO:0000256" key="13">
    <source>
        <dbReference type="ARBA" id="ARBA00023112"/>
    </source>
</evidence>
<dbReference type="RefSeq" id="WP_257026805.1">
    <property type="nucleotide sequence ID" value="NZ_JACBYV010000001.1"/>
</dbReference>
<evidence type="ECO:0000256" key="6">
    <source>
        <dbReference type="ARBA" id="ARBA00022596"/>
    </source>
</evidence>
<evidence type="ECO:0000256" key="12">
    <source>
        <dbReference type="ARBA" id="ARBA00023077"/>
    </source>
</evidence>
<dbReference type="FunFam" id="2.170.130.10:FF:000001">
    <property type="entry name" value="Catecholate siderophore TonB-dependent receptor"/>
    <property type="match status" value="1"/>
</dbReference>
<dbReference type="GO" id="GO:0015344">
    <property type="term" value="F:siderophore uptake transmembrane transporter activity"/>
    <property type="evidence" value="ECO:0007669"/>
    <property type="project" value="TreeGrafter"/>
</dbReference>
<dbReference type="PROSITE" id="PS52016">
    <property type="entry name" value="TONB_DEPENDENT_REC_3"/>
    <property type="match status" value="1"/>
</dbReference>
<dbReference type="Pfam" id="PF07715">
    <property type="entry name" value="Plug"/>
    <property type="match status" value="1"/>
</dbReference>
<keyword evidence="16 19" id="KW-0998">Cell outer membrane</keyword>
<dbReference type="InterPro" id="IPR012910">
    <property type="entry name" value="Plug_dom"/>
</dbReference>
<dbReference type="InterPro" id="IPR011662">
    <property type="entry name" value="Secretin/TonB_short_N"/>
</dbReference>
<keyword evidence="15 22" id="KW-0675">Receptor</keyword>
<proteinExistence type="inferred from homology"/>
<dbReference type="GO" id="GO:0015891">
    <property type="term" value="P:siderophore transport"/>
    <property type="evidence" value="ECO:0007669"/>
    <property type="project" value="InterPro"/>
</dbReference>
<evidence type="ECO:0000256" key="20">
    <source>
        <dbReference type="RuleBase" id="RU003357"/>
    </source>
</evidence>
<keyword evidence="9" id="KW-0862">Zinc</keyword>
<dbReference type="InterPro" id="IPR039426">
    <property type="entry name" value="TonB-dep_rcpt-like"/>
</dbReference>
<dbReference type="InterPro" id="IPR010105">
    <property type="entry name" value="TonB_sidphr_rcpt"/>
</dbReference>
<evidence type="ECO:0000256" key="18">
    <source>
        <dbReference type="ARBA" id="ARBA00072467"/>
    </source>
</evidence>
<dbReference type="Proteomes" id="UP000578688">
    <property type="component" value="Unassembled WGS sequence"/>
</dbReference>
<keyword evidence="8" id="KW-0732">Signal</keyword>
<dbReference type="InterPro" id="IPR000531">
    <property type="entry name" value="Beta-barrel_TonB"/>
</dbReference>
<dbReference type="Gene3D" id="3.55.50.30">
    <property type="match status" value="1"/>
</dbReference>
<evidence type="ECO:0000256" key="19">
    <source>
        <dbReference type="PROSITE-ProRule" id="PRU01360"/>
    </source>
</evidence>
<evidence type="ECO:0000256" key="17">
    <source>
        <dbReference type="ARBA" id="ARBA00056786"/>
    </source>
</evidence>
<keyword evidence="12 20" id="KW-0798">TonB box</keyword>
<evidence type="ECO:0000313" key="22">
    <source>
        <dbReference type="EMBL" id="NYH72148.1"/>
    </source>
</evidence>
<protein>
    <recommendedName>
        <fullName evidence="18">Metal-pseudopaline receptor CntO</fullName>
    </recommendedName>
</protein>
<evidence type="ECO:0000256" key="7">
    <source>
        <dbReference type="ARBA" id="ARBA00022692"/>
    </source>
</evidence>
<evidence type="ECO:0000256" key="2">
    <source>
        <dbReference type="ARBA" id="ARBA00009810"/>
    </source>
</evidence>
<dbReference type="SUPFAM" id="SSF56935">
    <property type="entry name" value="Porins"/>
    <property type="match status" value="1"/>
</dbReference>
<evidence type="ECO:0000256" key="3">
    <source>
        <dbReference type="ARBA" id="ARBA00022448"/>
    </source>
</evidence>
<organism evidence="22 23">
    <name type="scientific">Phytopseudomonas flavescens</name>
    <dbReference type="NCBI Taxonomy" id="29435"/>
    <lineage>
        <taxon>Bacteria</taxon>
        <taxon>Pseudomonadati</taxon>
        <taxon>Pseudomonadota</taxon>
        <taxon>Gammaproteobacteria</taxon>
        <taxon>Pseudomonadales</taxon>
        <taxon>Pseudomonadaceae</taxon>
        <taxon>Phytopseudomonas</taxon>
    </lineage>
</organism>
<keyword evidence="14 19" id="KW-0472">Membrane</keyword>
<evidence type="ECO:0000256" key="11">
    <source>
        <dbReference type="ARBA" id="ARBA00023065"/>
    </source>
</evidence>
<keyword evidence="7 19" id="KW-0812">Transmembrane</keyword>
<dbReference type="SMART" id="SM00965">
    <property type="entry name" value="STN"/>
    <property type="match status" value="1"/>
</dbReference>
<dbReference type="Gene3D" id="2.170.130.10">
    <property type="entry name" value="TonB-dependent receptor, plug domain"/>
    <property type="match status" value="1"/>
</dbReference>